<protein>
    <submittedName>
        <fullName evidence="2">DUF488 domain-containing protein</fullName>
    </submittedName>
</protein>
<comment type="caution">
    <text evidence="2">The sequence shown here is derived from an EMBL/GenBank/DDBJ whole genome shotgun (WGS) entry which is preliminary data.</text>
</comment>
<evidence type="ECO:0000313" key="2">
    <source>
        <dbReference type="EMBL" id="RGA04500.1"/>
    </source>
</evidence>
<dbReference type="Pfam" id="PF04343">
    <property type="entry name" value="DUF488"/>
    <property type="match status" value="1"/>
</dbReference>
<dbReference type="InterPro" id="IPR007438">
    <property type="entry name" value="DUF488"/>
</dbReference>
<evidence type="ECO:0000313" key="3">
    <source>
        <dbReference type="Proteomes" id="UP000262538"/>
    </source>
</evidence>
<organism evidence="2 3">
    <name type="scientific">Microbispora triticiradicis</name>
    <dbReference type="NCBI Taxonomy" id="2200763"/>
    <lineage>
        <taxon>Bacteria</taxon>
        <taxon>Bacillati</taxon>
        <taxon>Actinomycetota</taxon>
        <taxon>Actinomycetes</taxon>
        <taxon>Streptosporangiales</taxon>
        <taxon>Streptosporangiaceae</taxon>
        <taxon>Microbispora</taxon>
    </lineage>
</organism>
<evidence type="ECO:0000256" key="1">
    <source>
        <dbReference type="SAM" id="MobiDB-lite"/>
    </source>
</evidence>
<accession>A0ABX9LKM5</accession>
<dbReference type="EMBL" id="QFZU02000057">
    <property type="protein sequence ID" value="RGA04500.1"/>
    <property type="molecule type" value="Genomic_DNA"/>
</dbReference>
<dbReference type="Proteomes" id="UP000262538">
    <property type="component" value="Unassembled WGS sequence"/>
</dbReference>
<dbReference type="PANTHER" id="PTHR39337:SF1">
    <property type="entry name" value="BLR5642 PROTEIN"/>
    <property type="match status" value="1"/>
</dbReference>
<sequence length="316" mass="34897">MGQAAITPGERFDHPDRQRQPRPGRERGGTGRQRAHRIAASRGRQIGRDHLRHDPRRRPGARHAERPRSRRRTAGRAGALRRALRPGRLTRGPWESDRPGPGRSPRRRAHGRPPADGARVRDQIVTSRPAPGSAAEGEPARAPVTLLTFGHGTAPRAELIPLLRGAGVRQVVDVRTAPGSRRNPDAARAALGGWLPDAGIGYRWESRLGGFRRAVPDSPDVFWENASFRGYAGYTRQPEFLAAVADLLAGARTARTAVMCAESLWWRCHRRIIADFVILVRGARVLHLSHDGRLTEHVPTSGARLRDDGLLVYDQV</sequence>
<reference evidence="2 3" key="1">
    <citation type="submission" date="2018-08" db="EMBL/GenBank/DDBJ databases">
        <title>Microbispora. triticiradicis sp. nov., a novel actinomycete isolated from the root of wheat (Triticum aestivum L.)).</title>
        <authorList>
            <person name="Han C."/>
        </authorList>
    </citation>
    <scope>NUCLEOTIDE SEQUENCE [LARGE SCALE GENOMIC DNA]</scope>
    <source>
        <strain evidence="2 3">NEAU-HRDPA2-9</strain>
    </source>
</reference>
<feature type="compositionally biased region" description="Low complexity" evidence="1">
    <location>
        <begin position="75"/>
        <end position="93"/>
    </location>
</feature>
<gene>
    <name evidence="2" type="ORF">DI270_013515</name>
</gene>
<feature type="region of interest" description="Disordered" evidence="1">
    <location>
        <begin position="1"/>
        <end position="141"/>
    </location>
</feature>
<keyword evidence="3" id="KW-1185">Reference proteome</keyword>
<name>A0ABX9LKM5_9ACTN</name>
<feature type="compositionally biased region" description="Basic and acidic residues" evidence="1">
    <location>
        <begin position="10"/>
        <end position="29"/>
    </location>
</feature>
<feature type="compositionally biased region" description="Low complexity" evidence="1">
    <location>
        <begin position="128"/>
        <end position="141"/>
    </location>
</feature>
<dbReference type="PANTHER" id="PTHR39337">
    <property type="entry name" value="BLR5642 PROTEIN"/>
    <property type="match status" value="1"/>
</dbReference>
<proteinExistence type="predicted"/>